<evidence type="ECO:0000259" key="3">
    <source>
        <dbReference type="PROSITE" id="PS51186"/>
    </source>
</evidence>
<dbReference type="EMBL" id="BAAANY010000009">
    <property type="protein sequence ID" value="GAA1680369.1"/>
    <property type="molecule type" value="Genomic_DNA"/>
</dbReference>
<dbReference type="InterPro" id="IPR036390">
    <property type="entry name" value="WH_DNA-bd_sf"/>
</dbReference>
<dbReference type="SUPFAM" id="SSF46785">
    <property type="entry name" value="Winged helix' DNA-binding domain"/>
    <property type="match status" value="1"/>
</dbReference>
<dbReference type="Gene3D" id="3.40.630.30">
    <property type="match status" value="1"/>
</dbReference>
<dbReference type="InterPro" id="IPR016181">
    <property type="entry name" value="Acyl_CoA_acyltransferase"/>
</dbReference>
<reference evidence="4 5" key="1">
    <citation type="journal article" date="2019" name="Int. J. Syst. Evol. Microbiol.">
        <title>The Global Catalogue of Microorganisms (GCM) 10K type strain sequencing project: providing services to taxonomists for standard genome sequencing and annotation.</title>
        <authorList>
            <consortium name="The Broad Institute Genomics Platform"/>
            <consortium name="The Broad Institute Genome Sequencing Center for Infectious Disease"/>
            <person name="Wu L."/>
            <person name="Ma J."/>
        </authorList>
    </citation>
    <scope>NUCLEOTIDE SEQUENCE [LARGE SCALE GENOMIC DNA]</scope>
    <source>
        <strain evidence="4 5">JCM 14718</strain>
    </source>
</reference>
<organism evidence="4 5">
    <name type="scientific">Fodinicola feengrottensis</name>
    <dbReference type="NCBI Taxonomy" id="435914"/>
    <lineage>
        <taxon>Bacteria</taxon>
        <taxon>Bacillati</taxon>
        <taxon>Actinomycetota</taxon>
        <taxon>Actinomycetes</taxon>
        <taxon>Mycobacteriales</taxon>
        <taxon>Fodinicola</taxon>
    </lineage>
</organism>
<sequence>MDAELVARVRTFNRTVTQRVGALQDRFLGRDRALGEARLLWEIGPAGQDVRTLRAGLGLDSGYLSRLLRSLEAARLVTVDSAESDRRVRIARLTSDGIAERRTLDRRSDELAELLLEPLSAKQRERLAAAMAEVELLLRAGMIEISDTDPEDPHAQHCLESYFAELNTRFDAGFDVKQSISASASELRPPTGLLVVARLGTEPVGCGALRFRDGGVCDLKRMWVAKTVRGMGLGRRLLGTLEMRAYNHGSTVVRLETNKNLTEAISLYRSAGFTEVAAFNDEKYAHHWFQMNLAR</sequence>
<evidence type="ECO:0000256" key="1">
    <source>
        <dbReference type="ARBA" id="ARBA00022679"/>
    </source>
</evidence>
<keyword evidence="2" id="KW-0012">Acyltransferase</keyword>
<dbReference type="InterPro" id="IPR036388">
    <property type="entry name" value="WH-like_DNA-bd_sf"/>
</dbReference>
<dbReference type="SUPFAM" id="SSF55729">
    <property type="entry name" value="Acyl-CoA N-acyltransferases (Nat)"/>
    <property type="match status" value="1"/>
</dbReference>
<evidence type="ECO:0000256" key="2">
    <source>
        <dbReference type="ARBA" id="ARBA00023315"/>
    </source>
</evidence>
<dbReference type="PANTHER" id="PTHR43877">
    <property type="entry name" value="AMINOALKYLPHOSPHONATE N-ACETYLTRANSFERASE-RELATED-RELATED"/>
    <property type="match status" value="1"/>
</dbReference>
<name>A0ABN2H1G7_9ACTN</name>
<dbReference type="CDD" id="cd04301">
    <property type="entry name" value="NAT_SF"/>
    <property type="match status" value="1"/>
</dbReference>
<keyword evidence="5" id="KW-1185">Reference proteome</keyword>
<dbReference type="RefSeq" id="WP_344311053.1">
    <property type="nucleotide sequence ID" value="NZ_BAAANY010000009.1"/>
</dbReference>
<accession>A0ABN2H1G7</accession>
<keyword evidence="1" id="KW-0808">Transferase</keyword>
<comment type="caution">
    <text evidence="4">The sequence shown here is derived from an EMBL/GenBank/DDBJ whole genome shotgun (WGS) entry which is preliminary data.</text>
</comment>
<dbReference type="Proteomes" id="UP001500618">
    <property type="component" value="Unassembled WGS sequence"/>
</dbReference>
<dbReference type="Gene3D" id="1.10.10.10">
    <property type="entry name" value="Winged helix-like DNA-binding domain superfamily/Winged helix DNA-binding domain"/>
    <property type="match status" value="1"/>
</dbReference>
<proteinExistence type="predicted"/>
<dbReference type="InterPro" id="IPR050832">
    <property type="entry name" value="Bact_Acetyltransf"/>
</dbReference>
<feature type="domain" description="N-acetyltransferase" evidence="3">
    <location>
        <begin position="143"/>
        <end position="295"/>
    </location>
</feature>
<evidence type="ECO:0000313" key="5">
    <source>
        <dbReference type="Proteomes" id="UP001500618"/>
    </source>
</evidence>
<dbReference type="PANTHER" id="PTHR43877:SF2">
    <property type="entry name" value="AMINOALKYLPHOSPHONATE N-ACETYLTRANSFERASE-RELATED"/>
    <property type="match status" value="1"/>
</dbReference>
<dbReference type="PROSITE" id="PS51186">
    <property type="entry name" value="GNAT"/>
    <property type="match status" value="1"/>
</dbReference>
<evidence type="ECO:0000313" key="4">
    <source>
        <dbReference type="EMBL" id="GAA1680369.1"/>
    </source>
</evidence>
<gene>
    <name evidence="4" type="ORF">GCM10009765_31980</name>
</gene>
<dbReference type="Pfam" id="PF00583">
    <property type="entry name" value="Acetyltransf_1"/>
    <property type="match status" value="1"/>
</dbReference>
<protein>
    <submittedName>
        <fullName evidence="4">Helix-turn-helix domain-containing GNAT family N-acetyltransferase</fullName>
    </submittedName>
</protein>
<dbReference type="InterPro" id="IPR000182">
    <property type="entry name" value="GNAT_dom"/>
</dbReference>